<protein>
    <submittedName>
        <fullName evidence="1">Uncharacterized protein</fullName>
    </submittedName>
</protein>
<evidence type="ECO:0000313" key="1">
    <source>
        <dbReference type="EMBL" id="WVZ79836.1"/>
    </source>
</evidence>
<reference evidence="1 2" key="1">
    <citation type="submission" date="2024-02" db="EMBL/GenBank/DDBJ databases">
        <title>High-quality chromosome-scale genome assembly of Pensacola bahiagrass (Paspalum notatum Flugge var. saurae).</title>
        <authorList>
            <person name="Vega J.M."/>
            <person name="Podio M."/>
            <person name="Orjuela J."/>
            <person name="Siena L.A."/>
            <person name="Pessino S.C."/>
            <person name="Combes M.C."/>
            <person name="Mariac C."/>
            <person name="Albertini E."/>
            <person name="Pupilli F."/>
            <person name="Ortiz J.P.A."/>
            <person name="Leblanc O."/>
        </authorList>
    </citation>
    <scope>NUCLEOTIDE SEQUENCE [LARGE SCALE GENOMIC DNA]</scope>
    <source>
        <strain evidence="1">R1</strain>
        <tissue evidence="1">Leaf</tissue>
    </source>
</reference>
<evidence type="ECO:0000313" key="2">
    <source>
        <dbReference type="Proteomes" id="UP001341281"/>
    </source>
</evidence>
<dbReference type="InterPro" id="IPR004242">
    <property type="entry name" value="Transposase_21"/>
</dbReference>
<dbReference type="AlphaFoldDB" id="A0AAQ3X013"/>
<sequence length="302" mass="34736">MAERFKRLYLSKETAQPMRWSMEEKCEHDDDIMMHPRDGEAWHALDRFDPEFASDPRSIRFGLPTDGPKHPRKNLNVFLEQLIEELQELWIGVEEYDGKAIKKRRPSKRLKGEQIVEWLDKLVDDDDGGFFGYELSYFYRQLCAKVISKKLMREAIYDAGGRNVEAIYDIGGGLRHGSTIVFQGRQGEAKGALLAGRREPSKKLNRRKLTLSQKLGGDVLEFRPPQPSPQVLPNYFSSPINQEHHLEMLRVGLDLMLQSFDLHNSSDRDLSLNNGSILPKDRSLEMQASHSRLLNGCTLVNR</sequence>
<accession>A0AAQ3X013</accession>
<dbReference type="Pfam" id="PF02992">
    <property type="entry name" value="Transposase_21"/>
    <property type="match status" value="1"/>
</dbReference>
<dbReference type="EMBL" id="CP144750">
    <property type="protein sequence ID" value="WVZ79836.1"/>
    <property type="molecule type" value="Genomic_DNA"/>
</dbReference>
<proteinExistence type="predicted"/>
<gene>
    <name evidence="1" type="ORF">U9M48_027368</name>
</gene>
<name>A0AAQ3X013_PASNO</name>
<keyword evidence="2" id="KW-1185">Reference proteome</keyword>
<dbReference type="Proteomes" id="UP001341281">
    <property type="component" value="Chromosome 06"/>
</dbReference>
<organism evidence="1 2">
    <name type="scientific">Paspalum notatum var. saurae</name>
    <dbReference type="NCBI Taxonomy" id="547442"/>
    <lineage>
        <taxon>Eukaryota</taxon>
        <taxon>Viridiplantae</taxon>
        <taxon>Streptophyta</taxon>
        <taxon>Embryophyta</taxon>
        <taxon>Tracheophyta</taxon>
        <taxon>Spermatophyta</taxon>
        <taxon>Magnoliopsida</taxon>
        <taxon>Liliopsida</taxon>
        <taxon>Poales</taxon>
        <taxon>Poaceae</taxon>
        <taxon>PACMAD clade</taxon>
        <taxon>Panicoideae</taxon>
        <taxon>Andropogonodae</taxon>
        <taxon>Paspaleae</taxon>
        <taxon>Paspalinae</taxon>
        <taxon>Paspalum</taxon>
    </lineage>
</organism>